<evidence type="ECO:0000259" key="3">
    <source>
        <dbReference type="Pfam" id="PF02525"/>
    </source>
</evidence>
<reference evidence="4 5" key="1">
    <citation type="submission" date="2017-08" db="EMBL/GenBank/DDBJ databases">
        <title>Infants hospitalized years apart are colonized by the same room-sourced microbial strains.</title>
        <authorList>
            <person name="Brooks B."/>
            <person name="Olm M.R."/>
            <person name="Firek B.A."/>
            <person name="Baker R."/>
            <person name="Thomas B.C."/>
            <person name="Morowitz M.J."/>
            <person name="Banfield J.F."/>
        </authorList>
    </citation>
    <scope>NUCLEOTIDE SEQUENCE [LARGE SCALE GENOMIC DNA]</scope>
    <source>
        <strain evidence="4">S2_003_000_R2_11</strain>
    </source>
</reference>
<dbReference type="PANTHER" id="PTHR10204">
    <property type="entry name" value="NAD P H OXIDOREDUCTASE-RELATED"/>
    <property type="match status" value="1"/>
</dbReference>
<accession>A0A2W5SL54</accession>
<dbReference type="InterPro" id="IPR029039">
    <property type="entry name" value="Flavoprotein-like_sf"/>
</dbReference>
<proteinExistence type="inferred from homology"/>
<protein>
    <submittedName>
        <fullName evidence="4">NAD(P)H oxidoreductase</fullName>
    </submittedName>
</protein>
<dbReference type="PANTHER" id="PTHR10204:SF34">
    <property type="entry name" value="NAD(P)H DEHYDROGENASE [QUINONE] 1 ISOFORM 1"/>
    <property type="match status" value="1"/>
</dbReference>
<dbReference type="AlphaFoldDB" id="A0A2W5SL54"/>
<evidence type="ECO:0000256" key="2">
    <source>
        <dbReference type="ARBA" id="ARBA00023002"/>
    </source>
</evidence>
<comment type="caution">
    <text evidence="4">The sequence shown here is derived from an EMBL/GenBank/DDBJ whole genome shotgun (WGS) entry which is preliminary data.</text>
</comment>
<evidence type="ECO:0000313" key="4">
    <source>
        <dbReference type="EMBL" id="PZR00066.1"/>
    </source>
</evidence>
<comment type="similarity">
    <text evidence="1">Belongs to the NAD(P)H dehydrogenase (quinone) family.</text>
</comment>
<dbReference type="GO" id="GO:0005829">
    <property type="term" value="C:cytosol"/>
    <property type="evidence" value="ECO:0007669"/>
    <property type="project" value="TreeGrafter"/>
</dbReference>
<dbReference type="NCBIfam" id="NF007280">
    <property type="entry name" value="PRK09739.1"/>
    <property type="match status" value="1"/>
</dbReference>
<dbReference type="SUPFAM" id="SSF52218">
    <property type="entry name" value="Flavoproteins"/>
    <property type="match status" value="1"/>
</dbReference>
<dbReference type="InterPro" id="IPR051545">
    <property type="entry name" value="NAD(P)H_dehydrogenase_qn"/>
</dbReference>
<dbReference type="Proteomes" id="UP000248975">
    <property type="component" value="Unassembled WGS sequence"/>
</dbReference>
<dbReference type="GO" id="GO:0003955">
    <property type="term" value="F:NAD(P)H dehydrogenase (quinone) activity"/>
    <property type="evidence" value="ECO:0007669"/>
    <property type="project" value="TreeGrafter"/>
</dbReference>
<sequence>MKILLVIAHPRPGSLTHQVAAAFAAAAEAKGNIIEVADLMAEGFDPMVREPDEPDWDNRAKVYSTEVQAEMARIERNEATVIAFPVWWWSVPAVLKGWIDRVWNHGWAYGGATYPHEKAWMLAVAGGTQAQFAKRGYDTAMVTQLETGVLRYCGVKDARLEMLYGTLEGEAECAAVIEAARVLGEGF</sequence>
<dbReference type="EMBL" id="QFQS01000001">
    <property type="protein sequence ID" value="PZR00066.1"/>
    <property type="molecule type" value="Genomic_DNA"/>
</dbReference>
<dbReference type="Gene3D" id="3.40.50.360">
    <property type="match status" value="1"/>
</dbReference>
<organism evidence="4 5">
    <name type="scientific">Cereibacter sphaeroides</name>
    <name type="common">Rhodobacter sphaeroides</name>
    <dbReference type="NCBI Taxonomy" id="1063"/>
    <lineage>
        <taxon>Bacteria</taxon>
        <taxon>Pseudomonadati</taxon>
        <taxon>Pseudomonadota</taxon>
        <taxon>Alphaproteobacteria</taxon>
        <taxon>Rhodobacterales</taxon>
        <taxon>Paracoccaceae</taxon>
        <taxon>Cereibacter</taxon>
    </lineage>
</organism>
<keyword evidence="2" id="KW-0560">Oxidoreductase</keyword>
<dbReference type="InterPro" id="IPR003680">
    <property type="entry name" value="Flavodoxin_fold"/>
</dbReference>
<name>A0A2W5SL54_CERSP</name>
<evidence type="ECO:0000256" key="1">
    <source>
        <dbReference type="ARBA" id="ARBA00006252"/>
    </source>
</evidence>
<evidence type="ECO:0000313" key="5">
    <source>
        <dbReference type="Proteomes" id="UP000248975"/>
    </source>
</evidence>
<gene>
    <name evidence="4" type="ORF">DI533_05495</name>
</gene>
<dbReference type="Pfam" id="PF02525">
    <property type="entry name" value="Flavodoxin_2"/>
    <property type="match status" value="1"/>
</dbReference>
<feature type="domain" description="Flavodoxin-like fold" evidence="3">
    <location>
        <begin position="1"/>
        <end position="180"/>
    </location>
</feature>